<keyword evidence="3" id="KW-1185">Reference proteome</keyword>
<gene>
    <name evidence="2" type="ORF">MTR65_02890</name>
</gene>
<protein>
    <submittedName>
        <fullName evidence="2">Ogr/Delta-like zinc finger family protein</fullName>
    </submittedName>
</protein>
<comment type="caution">
    <text evidence="2">The sequence shown here is derived from an EMBL/GenBank/DDBJ whole genome shotgun (WGS) entry which is preliminary data.</text>
</comment>
<sequence length="115" mass="12966">MGTEHHIIARDALGNRSKRSGNLQCPHCKAVAEVRSSEMVTPTHRIIYYDCTNTFCGHTWRASLSYEYGLVPSAIPDPDVNLPLRIVPREQVLDALRERDPNQPDFFDQDVSDAA</sequence>
<proteinExistence type="predicted"/>
<evidence type="ECO:0000259" key="1">
    <source>
        <dbReference type="Pfam" id="PF04606"/>
    </source>
</evidence>
<name>A0ABT0A8V6_9SPHN</name>
<dbReference type="Proteomes" id="UP001162802">
    <property type="component" value="Unassembled WGS sequence"/>
</dbReference>
<evidence type="ECO:0000313" key="2">
    <source>
        <dbReference type="EMBL" id="MCJ1959627.1"/>
    </source>
</evidence>
<dbReference type="EMBL" id="JALHAT010000003">
    <property type="protein sequence ID" value="MCJ1959627.1"/>
    <property type="molecule type" value="Genomic_DNA"/>
</dbReference>
<dbReference type="InterPro" id="IPR007684">
    <property type="entry name" value="Znf_Ogr/Delta"/>
</dbReference>
<feature type="domain" description="Zinc finger Ogr/Delta-type" evidence="1">
    <location>
        <begin position="25"/>
        <end position="67"/>
    </location>
</feature>
<accession>A0ABT0A8V6</accession>
<dbReference type="RefSeq" id="WP_243796865.1">
    <property type="nucleotide sequence ID" value="NZ_JALHAT010000003.1"/>
</dbReference>
<organism evidence="2 3">
    <name type="scientific">Novosphingobium mangrovi</name>
    <name type="common">ex Hu et al. 2023</name>
    <dbReference type="NCBI Taxonomy" id="2930094"/>
    <lineage>
        <taxon>Bacteria</taxon>
        <taxon>Pseudomonadati</taxon>
        <taxon>Pseudomonadota</taxon>
        <taxon>Alphaproteobacteria</taxon>
        <taxon>Sphingomonadales</taxon>
        <taxon>Sphingomonadaceae</taxon>
        <taxon>Novosphingobium</taxon>
    </lineage>
</organism>
<reference evidence="2" key="1">
    <citation type="submission" date="2022-03" db="EMBL/GenBank/DDBJ databases">
        <title>Identification of a novel bacterium isolated from mangrove sediments.</title>
        <authorList>
            <person name="Pan X."/>
        </authorList>
    </citation>
    <scope>NUCLEOTIDE SEQUENCE</scope>
    <source>
        <strain evidence="2">B2637</strain>
    </source>
</reference>
<evidence type="ECO:0000313" key="3">
    <source>
        <dbReference type="Proteomes" id="UP001162802"/>
    </source>
</evidence>
<dbReference type="Pfam" id="PF04606">
    <property type="entry name" value="Ogr_Delta"/>
    <property type="match status" value="1"/>
</dbReference>